<dbReference type="Proteomes" id="UP000070224">
    <property type="component" value="Unassembled WGS sequence"/>
</dbReference>
<dbReference type="EMBL" id="LSDK01000013">
    <property type="protein sequence ID" value="KXB78481.1"/>
    <property type="molecule type" value="Genomic_DNA"/>
</dbReference>
<dbReference type="GO" id="GO:0016740">
    <property type="term" value="F:transferase activity"/>
    <property type="evidence" value="ECO:0007669"/>
    <property type="project" value="UniProtKB-KW"/>
</dbReference>
<feature type="domain" description="HMA" evidence="2">
    <location>
        <begin position="326"/>
        <end position="392"/>
    </location>
</feature>
<dbReference type="FunFam" id="3.30.70.100:FF:000001">
    <property type="entry name" value="ATPase copper transporting beta"/>
    <property type="match status" value="1"/>
</dbReference>
<dbReference type="Gene3D" id="3.30.70.100">
    <property type="match status" value="1"/>
</dbReference>
<gene>
    <name evidence="3" type="ORF">HMPREF3185_00129</name>
</gene>
<dbReference type="STRING" id="322095.HMPREF3185_00129"/>
<evidence type="ECO:0000259" key="2">
    <source>
        <dbReference type="PROSITE" id="PS50846"/>
    </source>
</evidence>
<dbReference type="PATRIC" id="fig|322095.3.peg.131"/>
<dbReference type="InterPro" id="IPR006121">
    <property type="entry name" value="HMA_dom"/>
</dbReference>
<evidence type="ECO:0000313" key="3">
    <source>
        <dbReference type="EMBL" id="KXB78481.1"/>
    </source>
</evidence>
<organism evidence="3 4">
    <name type="scientific">Porphyromonas somerae</name>
    <dbReference type="NCBI Taxonomy" id="322095"/>
    <lineage>
        <taxon>Bacteria</taxon>
        <taxon>Pseudomonadati</taxon>
        <taxon>Bacteroidota</taxon>
        <taxon>Bacteroidia</taxon>
        <taxon>Bacteroidales</taxon>
        <taxon>Porphyromonadaceae</taxon>
        <taxon>Porphyromonas</taxon>
    </lineage>
</organism>
<sequence length="398" mass="44819">MTWQQIKDSLRVQLWMLLKGRKYSQQYRATADRRRALRVHDSWETLDEILRTGASVSRFGDGELQIMQRYLDELERPSSAEEVDTFQHYDASLGKRLYEVWQVPSSERHLNCVPYAFKDSSPHRGYNRIFFEREALMRLPALEKLALEHDFYDTNFTRFYMGRYDIRDYPAYIERMKAIWKDRDLLFVEGEKSRLGVGNDLFDGARSVKRVLCPATDAWGSYPEILRLAKEHGEGRLVLIALGQTATVLAYDLSEAGLQAIDLGHVDVEYEWYRMGAKTKVPIPGKYVNEAPGGRTVAEHPAQATYLQQVVARVGEAKPTPTAALTTAVYPIEGLSCGHCVARATEALQTVAGVSSVTISLEAGEASVTYDAEHCTPEALRAAVEAAGYTLRIDAPKA</sequence>
<dbReference type="SUPFAM" id="SSF55008">
    <property type="entry name" value="HMA, heavy metal-associated domain"/>
    <property type="match status" value="1"/>
</dbReference>
<dbReference type="GO" id="GO:0046872">
    <property type="term" value="F:metal ion binding"/>
    <property type="evidence" value="ECO:0007669"/>
    <property type="project" value="UniProtKB-KW"/>
</dbReference>
<dbReference type="InterPro" id="IPR014869">
    <property type="entry name" value="GT-D"/>
</dbReference>
<keyword evidence="3" id="KW-0808">Transferase</keyword>
<keyword evidence="1" id="KW-0479">Metal-binding</keyword>
<accession>A0A134BEV3</accession>
<protein>
    <submittedName>
        <fullName evidence="3">Glycosyltransferase, SP_1767 family</fullName>
    </submittedName>
</protein>
<proteinExistence type="predicted"/>
<dbReference type="CDD" id="cd00371">
    <property type="entry name" value="HMA"/>
    <property type="match status" value="1"/>
</dbReference>
<dbReference type="AlphaFoldDB" id="A0A134BEV3"/>
<keyword evidence="4" id="KW-1185">Reference proteome</keyword>
<dbReference type="InterPro" id="IPR036163">
    <property type="entry name" value="HMA_dom_sf"/>
</dbReference>
<dbReference type="PROSITE" id="PS50846">
    <property type="entry name" value="HMA_2"/>
    <property type="match status" value="1"/>
</dbReference>
<dbReference type="Pfam" id="PF00403">
    <property type="entry name" value="HMA"/>
    <property type="match status" value="1"/>
</dbReference>
<dbReference type="RefSeq" id="WP_060934772.1">
    <property type="nucleotide sequence ID" value="NZ_KQ960411.1"/>
</dbReference>
<name>A0A134BEV3_9PORP</name>
<reference evidence="4" key="1">
    <citation type="submission" date="2016-01" db="EMBL/GenBank/DDBJ databases">
        <authorList>
            <person name="Mitreva M."/>
            <person name="Pepin K.H."/>
            <person name="Mihindukulasuriya K.A."/>
            <person name="Fulton R."/>
            <person name="Fronick C."/>
            <person name="O'Laughlin M."/>
            <person name="Miner T."/>
            <person name="Herter B."/>
            <person name="Rosa B.A."/>
            <person name="Cordes M."/>
            <person name="Tomlinson C."/>
            <person name="Wollam A."/>
            <person name="Palsikar V.B."/>
            <person name="Mardis E.R."/>
            <person name="Wilson R.K."/>
        </authorList>
    </citation>
    <scope>NUCLEOTIDE SEQUENCE [LARGE SCALE GENOMIC DNA]</scope>
    <source>
        <strain evidence="4">KA00683</strain>
    </source>
</reference>
<comment type="caution">
    <text evidence="3">The sequence shown here is derived from an EMBL/GenBank/DDBJ whole genome shotgun (WGS) entry which is preliminary data.</text>
</comment>
<dbReference type="OrthoDB" id="796510at2"/>
<evidence type="ECO:0000256" key="1">
    <source>
        <dbReference type="ARBA" id="ARBA00022723"/>
    </source>
</evidence>
<evidence type="ECO:0000313" key="4">
    <source>
        <dbReference type="Proteomes" id="UP000070224"/>
    </source>
</evidence>
<dbReference type="Pfam" id="PF08759">
    <property type="entry name" value="GT-D"/>
    <property type="match status" value="1"/>
</dbReference>